<organism evidence="2 3">
    <name type="scientific">Blautia luti DSM 14534 = JCM 17040</name>
    <dbReference type="NCBI Taxonomy" id="649762"/>
    <lineage>
        <taxon>Bacteria</taxon>
        <taxon>Bacillati</taxon>
        <taxon>Bacillota</taxon>
        <taxon>Clostridia</taxon>
        <taxon>Lachnospirales</taxon>
        <taxon>Lachnospiraceae</taxon>
        <taxon>Blautia</taxon>
    </lineage>
</organism>
<comment type="caution">
    <text evidence="2">The sequence shown here is derived from an EMBL/GenBank/DDBJ whole genome shotgun (WGS) entry which is preliminary data.</text>
</comment>
<reference evidence="2 3" key="1">
    <citation type="submission" date="2019-11" db="EMBL/GenBank/DDBJ databases">
        <title>Draft genome sequence of Blautia luti DSM 14534T, isolated from human stool.</title>
        <authorList>
            <person name="Ortiz R."/>
            <person name="Melis-Arcos F."/>
            <person name="Covarrubias P."/>
            <person name="Cardenas J.P."/>
            <person name="Perez-Donoso J."/>
            <person name="Almonacid D."/>
        </authorList>
    </citation>
    <scope>NUCLEOTIDE SEQUENCE [LARGE SCALE GENOMIC DNA]</scope>
    <source>
        <strain evidence="2 3">DSM 14534</strain>
    </source>
</reference>
<dbReference type="RefSeq" id="WP_154779909.1">
    <property type="nucleotide sequence ID" value="NZ_WMBC01000003.1"/>
</dbReference>
<feature type="compositionally biased region" description="Acidic residues" evidence="1">
    <location>
        <begin position="120"/>
        <end position="148"/>
    </location>
</feature>
<proteinExistence type="predicted"/>
<dbReference type="Proteomes" id="UP000437824">
    <property type="component" value="Unassembled WGS sequence"/>
</dbReference>
<accession>A0A844GHN0</accession>
<name>A0A844GHN0_9FIRM</name>
<feature type="region of interest" description="Disordered" evidence="1">
    <location>
        <begin position="104"/>
        <end position="148"/>
    </location>
</feature>
<protein>
    <submittedName>
        <fullName evidence="2">Uncharacterized protein</fullName>
    </submittedName>
</protein>
<dbReference type="AlphaFoldDB" id="A0A844GHN0"/>
<dbReference type="EMBL" id="WMBC01000003">
    <property type="protein sequence ID" value="MTD60662.1"/>
    <property type="molecule type" value="Genomic_DNA"/>
</dbReference>
<evidence type="ECO:0000256" key="1">
    <source>
        <dbReference type="SAM" id="MobiDB-lite"/>
    </source>
</evidence>
<evidence type="ECO:0000313" key="2">
    <source>
        <dbReference type="EMBL" id="MTD60662.1"/>
    </source>
</evidence>
<evidence type="ECO:0000313" key="3">
    <source>
        <dbReference type="Proteomes" id="UP000437824"/>
    </source>
</evidence>
<sequence>MTKNEDRINKLFKELVPETGKADSLAGELVRAMSRIAYRFYNDGDMVNIAYGKETCNPAARFLIAKGNAEVSSLTAGLWEIFSEDAYEKVMDILCGAVADYVEQNPDLRNQPTEDMWDFKDEEEDQDDSWDEEEDDWDEEDYDEEEDY</sequence>
<gene>
    <name evidence="2" type="ORF">GKZ57_05140</name>
</gene>